<dbReference type="SUPFAM" id="SSF52151">
    <property type="entry name" value="FabD/lysophospholipase-like"/>
    <property type="match status" value="1"/>
</dbReference>
<sequence length="122" mass="13654">MSVVITDAAVPSCLRSEEKLQLVDAGLYINSPYPPFLGPKRAVDLIISLDFSLDDLILAREYAAEMQKPFPLVDDRVLKHKDWPQDFYVFPGELSTPTVVYMPLFNRRNCRGLSGTSGQACC</sequence>
<comment type="caution">
    <text evidence="1">The sequence shown here is derived from an EMBL/GenBank/DDBJ whole genome shotgun (WGS) entry which is preliminary data.</text>
</comment>
<organism evidence="1 2">
    <name type="scientific">Muraenolepis orangiensis</name>
    <name type="common">Patagonian moray cod</name>
    <dbReference type="NCBI Taxonomy" id="630683"/>
    <lineage>
        <taxon>Eukaryota</taxon>
        <taxon>Metazoa</taxon>
        <taxon>Chordata</taxon>
        <taxon>Craniata</taxon>
        <taxon>Vertebrata</taxon>
        <taxon>Euteleostomi</taxon>
        <taxon>Actinopterygii</taxon>
        <taxon>Neopterygii</taxon>
        <taxon>Teleostei</taxon>
        <taxon>Neoteleostei</taxon>
        <taxon>Acanthomorphata</taxon>
        <taxon>Zeiogadaria</taxon>
        <taxon>Gadariae</taxon>
        <taxon>Gadiformes</taxon>
        <taxon>Muraenolepidoidei</taxon>
        <taxon>Muraenolepididae</taxon>
        <taxon>Muraenolepis</taxon>
    </lineage>
</organism>
<dbReference type="PANTHER" id="PTHR10728:SF39">
    <property type="entry name" value="CYTOSOLIC PHOSPHOLIPASE A2 GAMMA"/>
    <property type="match status" value="1"/>
</dbReference>
<gene>
    <name evidence="1" type="ORF">NHX12_032076</name>
</gene>
<dbReference type="GO" id="GO:0046475">
    <property type="term" value="P:glycerophospholipid catabolic process"/>
    <property type="evidence" value="ECO:0007669"/>
    <property type="project" value="TreeGrafter"/>
</dbReference>
<keyword evidence="2" id="KW-1185">Reference proteome</keyword>
<dbReference type="Gene3D" id="3.40.1090.10">
    <property type="entry name" value="Cytosolic phospholipase A2 catalytic domain"/>
    <property type="match status" value="1"/>
</dbReference>
<dbReference type="OrthoDB" id="270970at2759"/>
<dbReference type="InterPro" id="IPR016035">
    <property type="entry name" value="Acyl_Trfase/lysoPLipase"/>
</dbReference>
<name>A0A9Q0E737_9TELE</name>
<dbReference type="GO" id="GO:0047498">
    <property type="term" value="F:calcium-dependent phospholipase A2 activity"/>
    <property type="evidence" value="ECO:0007669"/>
    <property type="project" value="TreeGrafter"/>
</dbReference>
<dbReference type="GO" id="GO:0005544">
    <property type="term" value="F:calcium-dependent phospholipid binding"/>
    <property type="evidence" value="ECO:0007669"/>
    <property type="project" value="TreeGrafter"/>
</dbReference>
<dbReference type="PANTHER" id="PTHR10728">
    <property type="entry name" value="CYTOSOLIC PHOSPHOLIPASE A2"/>
    <property type="match status" value="1"/>
</dbReference>
<dbReference type="GO" id="GO:0005635">
    <property type="term" value="C:nuclear envelope"/>
    <property type="evidence" value="ECO:0007669"/>
    <property type="project" value="TreeGrafter"/>
</dbReference>
<reference evidence="1" key="1">
    <citation type="submission" date="2022-07" db="EMBL/GenBank/DDBJ databases">
        <title>Chromosome-level genome of Muraenolepis orangiensis.</title>
        <authorList>
            <person name="Kim J."/>
        </authorList>
    </citation>
    <scope>NUCLEOTIDE SEQUENCE</scope>
    <source>
        <strain evidence="1">KU_S4_2022</strain>
        <tissue evidence="1">Muscle</tissue>
    </source>
</reference>
<dbReference type="GO" id="GO:0005509">
    <property type="term" value="F:calcium ion binding"/>
    <property type="evidence" value="ECO:0007669"/>
    <property type="project" value="TreeGrafter"/>
</dbReference>
<proteinExistence type="predicted"/>
<accession>A0A9Q0E737</accession>
<dbReference type="Proteomes" id="UP001148018">
    <property type="component" value="Unassembled WGS sequence"/>
</dbReference>
<dbReference type="EMBL" id="JANIIK010000047">
    <property type="protein sequence ID" value="KAJ3601103.1"/>
    <property type="molecule type" value="Genomic_DNA"/>
</dbReference>
<evidence type="ECO:0000313" key="2">
    <source>
        <dbReference type="Proteomes" id="UP001148018"/>
    </source>
</evidence>
<protein>
    <recommendedName>
        <fullName evidence="3">PLA2c domain-containing protein</fullName>
    </recommendedName>
</protein>
<dbReference type="GO" id="GO:0005654">
    <property type="term" value="C:nucleoplasm"/>
    <property type="evidence" value="ECO:0007669"/>
    <property type="project" value="TreeGrafter"/>
</dbReference>
<dbReference type="GO" id="GO:0005829">
    <property type="term" value="C:cytosol"/>
    <property type="evidence" value="ECO:0007669"/>
    <property type="project" value="TreeGrafter"/>
</dbReference>
<dbReference type="AlphaFoldDB" id="A0A9Q0E737"/>
<evidence type="ECO:0000313" key="1">
    <source>
        <dbReference type="EMBL" id="KAJ3601103.1"/>
    </source>
</evidence>
<evidence type="ECO:0008006" key="3">
    <source>
        <dbReference type="Google" id="ProtNLM"/>
    </source>
</evidence>